<feature type="domain" description="Cytochrome c" evidence="5">
    <location>
        <begin position="46"/>
        <end position="160"/>
    </location>
</feature>
<evidence type="ECO:0000313" key="7">
    <source>
        <dbReference type="Proteomes" id="UP001139125"/>
    </source>
</evidence>
<dbReference type="PANTHER" id="PTHR35008:SF8">
    <property type="entry name" value="ALCOHOL DEHYDROGENASE CYTOCHROME C SUBUNIT"/>
    <property type="match status" value="1"/>
</dbReference>
<comment type="caution">
    <text evidence="6">The sequence shown here is derived from an EMBL/GenBank/DDBJ whole genome shotgun (WGS) entry which is preliminary data.</text>
</comment>
<keyword evidence="3 4" id="KW-0408">Iron</keyword>
<dbReference type="PANTHER" id="PTHR35008">
    <property type="entry name" value="BLL4482 PROTEIN-RELATED"/>
    <property type="match status" value="1"/>
</dbReference>
<sequence length="328" mass="36246">MKKLLLVLGALFLIVIVGVAGLLIYVSTALPSVGPAPDIQIEQTAERIERGRHLANNVMVCTHCHSPQEKTKFSHPLDRNMFAAGGTRFGPEEGFPGNYYAPNLTPAYLGNWTDGEIYRAVTEGVSKDGRALFPIMPYPNYAQMSKEDVYSVIAYLRTLEPIENEVPASESFFPMNFIINTIPAETELSDEEPVTTDPVSWGKYLVTAASCMDCHTPMEQGAPIPGMTLAGGMEFPMEDGSIVRTANITPDIETGIGTWTEEQFVNRFKEYADSTFEYHEVANGEFNTAMPWTMYAQMSEEELKAIYAYLGTAEPVQHLVTVFTPVGD</sequence>
<feature type="domain" description="Cytochrome c" evidence="5">
    <location>
        <begin position="197"/>
        <end position="314"/>
    </location>
</feature>
<dbReference type="EMBL" id="JANDBC010000001">
    <property type="protein sequence ID" value="MCP9290502.1"/>
    <property type="molecule type" value="Genomic_DNA"/>
</dbReference>
<dbReference type="InterPro" id="IPR036909">
    <property type="entry name" value="Cyt_c-like_dom_sf"/>
</dbReference>
<dbReference type="AlphaFoldDB" id="A0A9X2RDI5"/>
<dbReference type="Gene3D" id="1.10.760.10">
    <property type="entry name" value="Cytochrome c-like domain"/>
    <property type="match status" value="2"/>
</dbReference>
<dbReference type="SUPFAM" id="SSF46626">
    <property type="entry name" value="Cytochrome c"/>
    <property type="match status" value="2"/>
</dbReference>
<organism evidence="6 7">
    <name type="scientific">Gracilimonas sediminicola</name>
    <dbReference type="NCBI Taxonomy" id="2952158"/>
    <lineage>
        <taxon>Bacteria</taxon>
        <taxon>Pseudomonadati</taxon>
        <taxon>Balneolota</taxon>
        <taxon>Balneolia</taxon>
        <taxon>Balneolales</taxon>
        <taxon>Balneolaceae</taxon>
        <taxon>Gracilimonas</taxon>
    </lineage>
</organism>
<dbReference type="InterPro" id="IPR051459">
    <property type="entry name" value="Cytochrome_c-type_DH"/>
</dbReference>
<proteinExistence type="predicted"/>
<dbReference type="PROSITE" id="PS51007">
    <property type="entry name" value="CYTC"/>
    <property type="match status" value="2"/>
</dbReference>
<evidence type="ECO:0000259" key="5">
    <source>
        <dbReference type="PROSITE" id="PS51007"/>
    </source>
</evidence>
<reference evidence="6" key="1">
    <citation type="submission" date="2022-06" db="EMBL/GenBank/DDBJ databases">
        <title>Gracilimonas sp. CAU 1638 isolated from sea sediment.</title>
        <authorList>
            <person name="Kim W."/>
        </authorList>
    </citation>
    <scope>NUCLEOTIDE SEQUENCE</scope>
    <source>
        <strain evidence="6">CAU 1638</strain>
    </source>
</reference>
<accession>A0A9X2RDI5</accession>
<dbReference type="GO" id="GO:0020037">
    <property type="term" value="F:heme binding"/>
    <property type="evidence" value="ECO:0007669"/>
    <property type="project" value="InterPro"/>
</dbReference>
<evidence type="ECO:0000313" key="6">
    <source>
        <dbReference type="EMBL" id="MCP9290502.1"/>
    </source>
</evidence>
<dbReference type="GO" id="GO:0046872">
    <property type="term" value="F:metal ion binding"/>
    <property type="evidence" value="ECO:0007669"/>
    <property type="project" value="UniProtKB-KW"/>
</dbReference>
<dbReference type="InterPro" id="IPR009056">
    <property type="entry name" value="Cyt_c-like_dom"/>
</dbReference>
<dbReference type="Proteomes" id="UP001139125">
    <property type="component" value="Unassembled WGS sequence"/>
</dbReference>
<keyword evidence="2 4" id="KW-0479">Metal-binding</keyword>
<keyword evidence="1 4" id="KW-0349">Heme</keyword>
<protein>
    <submittedName>
        <fullName evidence="6">Cytochrome c</fullName>
    </submittedName>
</protein>
<evidence type="ECO:0000256" key="4">
    <source>
        <dbReference type="PROSITE-ProRule" id="PRU00433"/>
    </source>
</evidence>
<evidence type="ECO:0000256" key="2">
    <source>
        <dbReference type="ARBA" id="ARBA00022723"/>
    </source>
</evidence>
<keyword evidence="7" id="KW-1185">Reference proteome</keyword>
<name>A0A9X2RDI5_9BACT</name>
<gene>
    <name evidence="6" type="ORF">NM125_02770</name>
</gene>
<evidence type="ECO:0000256" key="1">
    <source>
        <dbReference type="ARBA" id="ARBA00022617"/>
    </source>
</evidence>
<dbReference type="GO" id="GO:0009055">
    <property type="term" value="F:electron transfer activity"/>
    <property type="evidence" value="ECO:0007669"/>
    <property type="project" value="InterPro"/>
</dbReference>
<evidence type="ECO:0000256" key="3">
    <source>
        <dbReference type="ARBA" id="ARBA00023004"/>
    </source>
</evidence>
<dbReference type="Pfam" id="PF00034">
    <property type="entry name" value="Cytochrom_C"/>
    <property type="match status" value="2"/>
</dbReference>
<dbReference type="RefSeq" id="WP_255132636.1">
    <property type="nucleotide sequence ID" value="NZ_JANDBC010000001.1"/>
</dbReference>